<keyword evidence="3" id="KW-0949">S-adenosyl-L-methionine</keyword>
<comment type="caution">
    <text evidence="5">The sequence shown here is derived from an EMBL/GenBank/DDBJ whole genome shotgun (WGS) entry which is preliminary data.</text>
</comment>
<dbReference type="Gene3D" id="3.40.1280.30">
    <property type="match status" value="1"/>
</dbReference>
<keyword evidence="1" id="KW-0489">Methyltransferase</keyword>
<evidence type="ECO:0000259" key="4">
    <source>
        <dbReference type="PROSITE" id="PS51675"/>
    </source>
</evidence>
<keyword evidence="2" id="KW-0808">Transferase</keyword>
<feature type="domain" description="SAM-dependent MTase TRM10-type" evidence="4">
    <location>
        <begin position="115"/>
        <end position="313"/>
    </location>
</feature>
<dbReference type="EMBL" id="CAXKWB010015007">
    <property type="protein sequence ID" value="CAL4112417.1"/>
    <property type="molecule type" value="Genomic_DNA"/>
</dbReference>
<evidence type="ECO:0000256" key="3">
    <source>
        <dbReference type="ARBA" id="ARBA00022691"/>
    </source>
</evidence>
<dbReference type="GO" id="GO:0002939">
    <property type="term" value="P:tRNA N1-guanine methylation"/>
    <property type="evidence" value="ECO:0007669"/>
    <property type="project" value="TreeGrafter"/>
</dbReference>
<dbReference type="PANTHER" id="PTHR13563">
    <property type="entry name" value="TRNA (GUANINE-9-) METHYLTRANSFERASE"/>
    <property type="match status" value="1"/>
</dbReference>
<proteinExistence type="predicted"/>
<evidence type="ECO:0000313" key="5">
    <source>
        <dbReference type="EMBL" id="CAL4112417.1"/>
    </source>
</evidence>
<keyword evidence="6" id="KW-1185">Reference proteome</keyword>
<reference evidence="5 6" key="1">
    <citation type="submission" date="2024-05" db="EMBL/GenBank/DDBJ databases">
        <authorList>
            <person name="Wallberg A."/>
        </authorList>
    </citation>
    <scope>NUCLEOTIDE SEQUENCE [LARGE SCALE GENOMIC DNA]</scope>
</reference>
<dbReference type="PROSITE" id="PS51675">
    <property type="entry name" value="SAM_MT_TRM10"/>
    <property type="match status" value="1"/>
</dbReference>
<dbReference type="GO" id="GO:0008168">
    <property type="term" value="F:methyltransferase activity"/>
    <property type="evidence" value="ECO:0007669"/>
    <property type="project" value="UniProtKB-KW"/>
</dbReference>
<dbReference type="GO" id="GO:0000049">
    <property type="term" value="F:tRNA binding"/>
    <property type="evidence" value="ECO:0007669"/>
    <property type="project" value="TreeGrafter"/>
</dbReference>
<evidence type="ECO:0000256" key="1">
    <source>
        <dbReference type="ARBA" id="ARBA00022603"/>
    </source>
</evidence>
<dbReference type="Proteomes" id="UP001497623">
    <property type="component" value="Unassembled WGS sequence"/>
</dbReference>
<sequence length="314" mass="35993">MEGLNICVENNNSTPEVYPPEPEGVIAEQPVDMRKVKDEKELDSGIDILQTENVTKLSKNQMRKQRRHMAILAIRKEKRKDEKLKRKENKGILNKTDLLYGDTNKLSKKEIKEKIKKKLIQAQNISSVKICVDLQYGNIMSDKEKTRLALQLGRIYGSNRASENPAHLYFINLSENSDIFKKACEKCEGFDHYIVERSHQSAIELFPQGNIVYLSPDSPNVLKEVNKSNVYIIGGLVDETVNKHQSLTYATNVSIKTARLPIKEFLEKSNNDSHTFSTVLSVNQVFDILLSFLQCKDWKQALQKHVPQRKGFVF</sequence>
<evidence type="ECO:0000256" key="2">
    <source>
        <dbReference type="ARBA" id="ARBA00022679"/>
    </source>
</evidence>
<dbReference type="InterPro" id="IPR007356">
    <property type="entry name" value="tRNA_m1G_MeTrfase_euk"/>
</dbReference>
<dbReference type="InterPro" id="IPR038459">
    <property type="entry name" value="MT_TRM10-typ_sf"/>
</dbReference>
<dbReference type="InterPro" id="IPR028564">
    <property type="entry name" value="MT_TRM10-typ"/>
</dbReference>
<dbReference type="AlphaFoldDB" id="A0AAV2R6R1"/>
<protein>
    <recommendedName>
        <fullName evidence="4">SAM-dependent MTase TRM10-type domain-containing protein</fullName>
    </recommendedName>
</protein>
<gene>
    <name evidence="5" type="ORF">MNOR_LOCUS19888</name>
</gene>
<dbReference type="PANTHER" id="PTHR13563:SF19">
    <property type="entry name" value="TRNA METHYLTRANSFERASE 10 HOMOLOG B"/>
    <property type="match status" value="1"/>
</dbReference>
<dbReference type="GO" id="GO:0005654">
    <property type="term" value="C:nucleoplasm"/>
    <property type="evidence" value="ECO:0007669"/>
    <property type="project" value="TreeGrafter"/>
</dbReference>
<organism evidence="5 6">
    <name type="scientific">Meganyctiphanes norvegica</name>
    <name type="common">Northern krill</name>
    <name type="synonym">Thysanopoda norvegica</name>
    <dbReference type="NCBI Taxonomy" id="48144"/>
    <lineage>
        <taxon>Eukaryota</taxon>
        <taxon>Metazoa</taxon>
        <taxon>Ecdysozoa</taxon>
        <taxon>Arthropoda</taxon>
        <taxon>Crustacea</taxon>
        <taxon>Multicrustacea</taxon>
        <taxon>Malacostraca</taxon>
        <taxon>Eumalacostraca</taxon>
        <taxon>Eucarida</taxon>
        <taxon>Euphausiacea</taxon>
        <taxon>Euphausiidae</taxon>
        <taxon>Meganyctiphanes</taxon>
    </lineage>
</organism>
<name>A0AAV2R6R1_MEGNR</name>
<feature type="non-terminal residue" evidence="5">
    <location>
        <position position="314"/>
    </location>
</feature>
<accession>A0AAV2R6R1</accession>
<evidence type="ECO:0000313" key="6">
    <source>
        <dbReference type="Proteomes" id="UP001497623"/>
    </source>
</evidence>